<feature type="transmembrane region" description="Helical" evidence="1">
    <location>
        <begin position="461"/>
        <end position="486"/>
    </location>
</feature>
<organism evidence="2 3">
    <name type="scientific">Heterorhabditis bacteriophora</name>
    <name type="common">Entomopathogenic nematode worm</name>
    <dbReference type="NCBI Taxonomy" id="37862"/>
    <lineage>
        <taxon>Eukaryota</taxon>
        <taxon>Metazoa</taxon>
        <taxon>Ecdysozoa</taxon>
        <taxon>Nematoda</taxon>
        <taxon>Chromadorea</taxon>
        <taxon>Rhabditida</taxon>
        <taxon>Rhabditina</taxon>
        <taxon>Rhabditomorpha</taxon>
        <taxon>Strongyloidea</taxon>
        <taxon>Heterorhabditidae</taxon>
        <taxon>Heterorhabditis</taxon>
    </lineage>
</organism>
<keyword evidence="1" id="KW-1133">Transmembrane helix</keyword>
<keyword evidence="1" id="KW-0812">Transmembrane</keyword>
<dbReference type="WBParaSite" id="Hba_11074">
    <property type="protein sequence ID" value="Hba_11074"/>
    <property type="gene ID" value="Hba_11074"/>
</dbReference>
<keyword evidence="1" id="KW-0472">Membrane</keyword>
<accession>A0A1I7X108</accession>
<evidence type="ECO:0000313" key="3">
    <source>
        <dbReference type="WBParaSite" id="Hba_11074"/>
    </source>
</evidence>
<proteinExistence type="predicted"/>
<reference evidence="3" key="1">
    <citation type="submission" date="2016-11" db="UniProtKB">
        <authorList>
            <consortium name="WormBaseParasite"/>
        </authorList>
    </citation>
    <scope>IDENTIFICATION</scope>
</reference>
<evidence type="ECO:0000313" key="2">
    <source>
        <dbReference type="Proteomes" id="UP000095283"/>
    </source>
</evidence>
<name>A0A1I7X108_HETBA</name>
<sequence>MNLSPLLNLLRPESMTRMAEIASQLSSLAAHSVAKNERDVLKSAEPREVPVSSNIRPSEVLGQSFSNIALQSRTALLEALDPLQSQQPDGQAATTIHVEQSVTTKPTTTKIGNDTVQSSINTKNFVPFRSEHIDVKDENVQETAPSSASDIRLSPTTINNDKILAQSIRPIVDTQAVRSLETVSNQNPDDVPRPVIEHTSSSLEQNPFFRLASSFLKGLPEFDIKHIVKGADSNFGIPKGKGCLPFLTEFMQVAYGNCQQVADEKAFDAWGSELKSAILTGQIDLLRARIKEKEVQIKASQETCRRGAERETCGALRQAIATCDILASLQIGSQLQRAMKRCDEVSGLVDQAAHSPILREFMSHLAILLVMGIMLTYPFLLNGSLAVINNERGEQVNLITFFMLYSQSRASRSTTPLTQVTTATVRPYNSIQEEIEYLRKAYDNLRKDFDNWMLSPYHRTVVLPALIGVATAFLTLSFICCLRFTWNRCKRYASKSSRHVSYIYINILTLRSCRRDRISHSTRELNGDKKRMLPKNTDSDDEF</sequence>
<evidence type="ECO:0000256" key="1">
    <source>
        <dbReference type="SAM" id="Phobius"/>
    </source>
</evidence>
<dbReference type="AlphaFoldDB" id="A0A1I7X108"/>
<keyword evidence="2" id="KW-1185">Reference proteome</keyword>
<protein>
    <submittedName>
        <fullName evidence="3">ANK_REP_REGION domain-containing protein</fullName>
    </submittedName>
</protein>
<dbReference type="Proteomes" id="UP000095283">
    <property type="component" value="Unplaced"/>
</dbReference>